<dbReference type="GO" id="GO:0005829">
    <property type="term" value="C:cytosol"/>
    <property type="evidence" value="ECO:0007669"/>
    <property type="project" value="TreeGrafter"/>
</dbReference>
<evidence type="ECO:0000256" key="2">
    <source>
        <dbReference type="ARBA" id="ARBA00012135"/>
    </source>
</evidence>
<dbReference type="Gene3D" id="3.40.1190.20">
    <property type="match status" value="1"/>
</dbReference>
<organism evidence="8 9">
    <name type="scientific">Bacteroides stercoris</name>
    <dbReference type="NCBI Taxonomy" id="46506"/>
    <lineage>
        <taxon>Bacteria</taxon>
        <taxon>Pseudomonadati</taxon>
        <taxon>Bacteroidota</taxon>
        <taxon>Bacteroidia</taxon>
        <taxon>Bacteroidales</taxon>
        <taxon>Bacteroidaceae</taxon>
        <taxon>Bacteroides</taxon>
    </lineage>
</organism>
<dbReference type="Proteomes" id="UP000056419">
    <property type="component" value="Unassembled WGS sequence"/>
</dbReference>
<comment type="pathway">
    <text evidence="1">Cofactor biosynthesis; thiamine diphosphate biosynthesis.</text>
</comment>
<keyword evidence="5 8" id="KW-0418">Kinase</keyword>
<dbReference type="STRING" id="46506.AA415_00075"/>
<evidence type="ECO:0000313" key="9">
    <source>
        <dbReference type="Proteomes" id="UP000056419"/>
    </source>
</evidence>
<evidence type="ECO:0000256" key="5">
    <source>
        <dbReference type="ARBA" id="ARBA00022777"/>
    </source>
</evidence>
<dbReference type="EMBL" id="LRGC01000001">
    <property type="protein sequence ID" value="KWR57541.1"/>
    <property type="molecule type" value="Genomic_DNA"/>
</dbReference>
<dbReference type="GO" id="GO:0009228">
    <property type="term" value="P:thiamine biosynthetic process"/>
    <property type="evidence" value="ECO:0007669"/>
    <property type="project" value="InterPro"/>
</dbReference>
<gene>
    <name evidence="8" type="primary">thiD</name>
    <name evidence="8" type="ORF">AA415_00075</name>
</gene>
<comment type="caution">
    <text evidence="8">The sequence shown here is derived from an EMBL/GenBank/DDBJ whole genome shotgun (WGS) entry which is preliminary data.</text>
</comment>
<keyword evidence="6" id="KW-0067">ATP-binding</keyword>
<dbReference type="InterPro" id="IPR013749">
    <property type="entry name" value="PM/HMP-P_kinase-1"/>
</dbReference>
<evidence type="ECO:0000259" key="7">
    <source>
        <dbReference type="Pfam" id="PF08543"/>
    </source>
</evidence>
<dbReference type="GO" id="GO:0008972">
    <property type="term" value="F:phosphomethylpyrimidine kinase activity"/>
    <property type="evidence" value="ECO:0007669"/>
    <property type="project" value="InterPro"/>
</dbReference>
<dbReference type="GO" id="GO:0008902">
    <property type="term" value="F:hydroxymethylpyrimidine kinase activity"/>
    <property type="evidence" value="ECO:0007669"/>
    <property type="project" value="UniProtKB-EC"/>
</dbReference>
<dbReference type="InterPro" id="IPR029056">
    <property type="entry name" value="Ribokinase-like"/>
</dbReference>
<name>A0A108TCZ2_BACSE</name>
<dbReference type="EC" id="2.7.1.49" evidence="2"/>
<dbReference type="NCBIfam" id="TIGR00097">
    <property type="entry name" value="HMP-P_kinase"/>
    <property type="match status" value="1"/>
</dbReference>
<keyword evidence="4" id="KW-0547">Nucleotide-binding</keyword>
<dbReference type="SUPFAM" id="SSF53613">
    <property type="entry name" value="Ribokinase-like"/>
    <property type="match status" value="1"/>
</dbReference>
<proteinExistence type="predicted"/>
<dbReference type="PANTHER" id="PTHR20858:SF17">
    <property type="entry name" value="HYDROXYMETHYLPYRIMIDINE_PHOSPHOMETHYLPYRIMIDINE KINASE THI20-RELATED"/>
    <property type="match status" value="1"/>
</dbReference>
<dbReference type="RefSeq" id="WP_060384940.1">
    <property type="nucleotide sequence ID" value="NZ_LRGC01000001.1"/>
</dbReference>
<evidence type="ECO:0000256" key="3">
    <source>
        <dbReference type="ARBA" id="ARBA00022679"/>
    </source>
</evidence>
<dbReference type="CDD" id="cd01169">
    <property type="entry name" value="HMPP_kinase"/>
    <property type="match status" value="1"/>
</dbReference>
<evidence type="ECO:0000313" key="8">
    <source>
        <dbReference type="EMBL" id="KWR57541.1"/>
    </source>
</evidence>
<dbReference type="InterPro" id="IPR004399">
    <property type="entry name" value="HMP/HMP-P_kinase_dom"/>
</dbReference>
<evidence type="ECO:0000256" key="1">
    <source>
        <dbReference type="ARBA" id="ARBA00004948"/>
    </source>
</evidence>
<protein>
    <recommendedName>
        <fullName evidence="2">hydroxymethylpyrimidine kinase</fullName>
        <ecNumber evidence="2">2.7.1.49</ecNumber>
    </recommendedName>
</protein>
<dbReference type="GO" id="GO:0005524">
    <property type="term" value="F:ATP binding"/>
    <property type="evidence" value="ECO:0007669"/>
    <property type="project" value="UniProtKB-KW"/>
</dbReference>
<dbReference type="FunFam" id="3.40.1190.20:FF:000003">
    <property type="entry name" value="Phosphomethylpyrimidine kinase ThiD"/>
    <property type="match status" value="1"/>
</dbReference>
<dbReference type="AlphaFoldDB" id="A0A108TCZ2"/>
<sequence>MSTIPVILTIAGSDCSGGAGIQADIKTISALKGYAASVITAVTAQNTMGVQAVCPIPPDIVRAQITSVMDDLQPAAIKIGMVHNAAIVHTVAECLQNIRSRFVVYDPVMVSTSGRKLMTEDTVRTIQEELFPLCSLITPNLGEASLLLSNPVTDIEEMKLAACELANRYHCAVLVKGGHLSGNTMCDVLYNNGRFSLFGQQKIESRNLHGTGCTLSSAIAAFAARGNGLEEAVRQAKVYISKAIYHGKDLHIGHGNGPLCHFFSGEINFVPLNSTEEVIRKFPHKQQAEYREENFQGETS</sequence>
<dbReference type="PANTHER" id="PTHR20858">
    <property type="entry name" value="PHOSPHOMETHYLPYRIMIDINE KINASE"/>
    <property type="match status" value="1"/>
</dbReference>
<keyword evidence="9" id="KW-1185">Reference proteome</keyword>
<accession>A0A108TCZ2</accession>
<evidence type="ECO:0000256" key="6">
    <source>
        <dbReference type="ARBA" id="ARBA00022840"/>
    </source>
</evidence>
<reference evidence="8 9" key="1">
    <citation type="journal article" date="2016" name="BMC Genomics">
        <title>Type VI secretion systems of human gut Bacteroidales segregate into three genetic architectures, two of which are contained on mobile genetic elements.</title>
        <authorList>
            <person name="Coyne M.J."/>
            <person name="Roelofs K.G."/>
            <person name="Comstock L.E."/>
        </authorList>
    </citation>
    <scope>NUCLEOTIDE SEQUENCE [LARGE SCALE GENOMIC DNA]</scope>
    <source>
        <strain evidence="8 9">CL09T03C01</strain>
    </source>
</reference>
<keyword evidence="3 8" id="KW-0808">Transferase</keyword>
<feature type="domain" description="Pyridoxamine kinase/Phosphomethylpyrimidine kinase" evidence="7">
    <location>
        <begin position="14"/>
        <end position="259"/>
    </location>
</feature>
<dbReference type="PATRIC" id="fig|46506.5.peg.83"/>
<evidence type="ECO:0000256" key="4">
    <source>
        <dbReference type="ARBA" id="ARBA00022741"/>
    </source>
</evidence>
<dbReference type="Pfam" id="PF08543">
    <property type="entry name" value="Phos_pyr_kin"/>
    <property type="match status" value="1"/>
</dbReference>